<accession>A0ABX1U462</accession>
<evidence type="ECO:0000313" key="1">
    <source>
        <dbReference type="EMBL" id="NMQ29944.1"/>
    </source>
</evidence>
<gene>
    <name evidence="1" type="ORF">E4Q23_20590</name>
</gene>
<comment type="caution">
    <text evidence="1">The sequence shown here is derived from an EMBL/GenBank/DDBJ whole genome shotgun (WGS) entry which is preliminary data.</text>
</comment>
<name>A0ABX1U462_9PROT</name>
<proteinExistence type="predicted"/>
<evidence type="ECO:0008006" key="3">
    <source>
        <dbReference type="Google" id="ProtNLM"/>
    </source>
</evidence>
<protein>
    <recommendedName>
        <fullName evidence="3">Mobile element protein</fullName>
    </recommendedName>
</protein>
<sequence>MELPHFVEQGVWCCARISHGIDVHVVAHERLQRRPWQDVHVLHRIDAFIWRHRSLPVFREQPLFLPWAGAERLKAAVGLAGVGERLSLAVVESVRRLVHNEVFEASRRVERGCRQMAGRLLTQAHQAGSVLSKQLRAQSPKIKVCQLPGASQPLRVLQQRVDRDRGEKNDRAFEQIEDRRLLASRERAPRTIGATFSRVKAAMSMLATVSGNATCRVRLWTAEISAERSAASPQWVRASAFVLWRAYCLRK</sequence>
<dbReference type="Proteomes" id="UP000749010">
    <property type="component" value="Unassembled WGS sequence"/>
</dbReference>
<keyword evidence="2" id="KW-1185">Reference proteome</keyword>
<reference evidence="1 2" key="1">
    <citation type="submission" date="2019-03" db="EMBL/GenBank/DDBJ databases">
        <title>Metabolic reconstructions from genomes of highly enriched 'Candidatus Accumulibacter' and 'Candidatus Competibacter' bioreactor populations.</title>
        <authorList>
            <person name="Annavajhala M.K."/>
            <person name="Welles L."/>
            <person name="Abbas B."/>
            <person name="Sorokin D."/>
            <person name="Park H."/>
            <person name="Van Loosdrecht M."/>
            <person name="Chandran K."/>
        </authorList>
    </citation>
    <scope>NUCLEOTIDE SEQUENCE [LARGE SCALE GENOMIC DNA]</scope>
    <source>
        <strain evidence="1 2">SBR_S</strain>
    </source>
</reference>
<evidence type="ECO:0000313" key="2">
    <source>
        <dbReference type="Proteomes" id="UP000749010"/>
    </source>
</evidence>
<dbReference type="EMBL" id="SPMY01000079">
    <property type="protein sequence ID" value="NMQ29944.1"/>
    <property type="molecule type" value="Genomic_DNA"/>
</dbReference>
<organism evidence="1 2">
    <name type="scientific">Candidatus Accumulibacter phosphatis</name>
    <dbReference type="NCBI Taxonomy" id="327160"/>
    <lineage>
        <taxon>Bacteria</taxon>
        <taxon>Pseudomonadati</taxon>
        <taxon>Pseudomonadota</taxon>
        <taxon>Betaproteobacteria</taxon>
        <taxon>Candidatus Accumulibacter</taxon>
    </lineage>
</organism>